<organism evidence="1">
    <name type="scientific">Siphoviridae sp. ctmP19</name>
    <dbReference type="NCBI Taxonomy" id="2825651"/>
    <lineage>
        <taxon>Viruses</taxon>
        <taxon>Duplodnaviria</taxon>
        <taxon>Heunggongvirae</taxon>
        <taxon>Uroviricota</taxon>
        <taxon>Caudoviricetes</taxon>
    </lineage>
</organism>
<sequence length="273" mass="31030">MPHTARCGQPDCEAHKNLAARTPRLRLARNCDAQLARLRGLACKSKITIKLPMNKYILSEGLNVLVRENDNQAWSFGLFDYEADGKYYIKNANEGFAQCIPYDRFPQLLGKIEKPGTDPYELHDVAMQRPEKGDIYYAISMKMLSMGAKVEILTWEGGAMDRDLLCEGMVFLNYSDAERACEHINQAINRARTKKIARQRPEKGDSYYAISTKMLSMGAKVEILTWEGDAMDRYLLCEGLVFLNYSYAERACNHINQAINRARAKKVENPNGQ</sequence>
<name>A0A8S5PJY1_9CAUD</name>
<proteinExistence type="predicted"/>
<accession>A0A8S5PJY1</accession>
<reference evidence="1" key="1">
    <citation type="journal article" date="2021" name="Proc. Natl. Acad. Sci. U.S.A.">
        <title>A Catalog of Tens of Thousands of Viruses from Human Metagenomes Reveals Hidden Associations with Chronic Diseases.</title>
        <authorList>
            <person name="Tisza M.J."/>
            <person name="Buck C.B."/>
        </authorList>
    </citation>
    <scope>NUCLEOTIDE SEQUENCE</scope>
    <source>
        <strain evidence="1">CtmP19</strain>
    </source>
</reference>
<dbReference type="EMBL" id="BK015438">
    <property type="protein sequence ID" value="DAE06476.1"/>
    <property type="molecule type" value="Genomic_DNA"/>
</dbReference>
<evidence type="ECO:0000313" key="1">
    <source>
        <dbReference type="EMBL" id="DAE06476.1"/>
    </source>
</evidence>
<protein>
    <submittedName>
        <fullName evidence="1">Uncharacterized protein</fullName>
    </submittedName>
</protein>